<reference evidence="3 4" key="1">
    <citation type="submission" date="2019-12" db="EMBL/GenBank/DDBJ databases">
        <title>Hymenobacter sp. HMF4947 Genome sequencing and assembly.</title>
        <authorList>
            <person name="Kang H."/>
            <person name="Cha I."/>
            <person name="Kim H."/>
            <person name="Joh K."/>
        </authorList>
    </citation>
    <scope>NUCLEOTIDE SEQUENCE [LARGE SCALE GENOMIC DNA]</scope>
    <source>
        <strain evidence="3 4">HMF4947</strain>
    </source>
</reference>
<sequence>MSVETLAPAEEIAVIILPTPQGELRQLSLDEIYIGGNYRLSMSAPGLAELAESIKNSGLIQPATVRPLVEPLAGKRYALVAGGRRYAAHQLAQLPTILCNVREMSEQQADEARLIENVQRENPHPADEAVAVGKLSANGATYEEIASRLGKPLRWVAQRKAVSQLAAGWLKLLRADKLTLAAAQELARWPQSVQQRLAAEHIKDIGRGSAYTESYVKSWVSSEAHQLSAAPWGLSDDKLYPQAGACLKCPKRSSCAGVLFEQPSKGKDTCLDAACWKVKLSKQTERAIIDHSTEQQPAVQLSTRYYELPAGSLSPSRYEVVKKKEGRPGVYIDGPQQGHVIYVKVIGAAPTANKSSYEIGLDTRRQRLTKEATKCVLAGRLVGLLQQGDDTAAQARRTLLGSLIARKLLANRTALDELTFAQLVREWGWEPLAEKTRKAMRGDEYPKWVRAQVAASAPTEAQLLELLLFVETHHGLTSEYDEHQHHLVKLLDHQPLTQGLTEASQALLHKKYDPTTLRAYK</sequence>
<dbReference type="InterPro" id="IPR050336">
    <property type="entry name" value="Chromosome_partition/occlusion"/>
</dbReference>
<dbReference type="GO" id="GO:0003677">
    <property type="term" value="F:DNA binding"/>
    <property type="evidence" value="ECO:0007669"/>
    <property type="project" value="InterPro"/>
</dbReference>
<dbReference type="Gene3D" id="3.90.1530.30">
    <property type="match status" value="1"/>
</dbReference>
<dbReference type="Gene3D" id="1.10.10.2830">
    <property type="match status" value="1"/>
</dbReference>
<dbReference type="Pfam" id="PF02195">
    <property type="entry name" value="ParB_N"/>
    <property type="match status" value="1"/>
</dbReference>
<dbReference type="RefSeq" id="WP_157569829.1">
    <property type="nucleotide sequence ID" value="NZ_WQKZ01000009.1"/>
</dbReference>
<evidence type="ECO:0000259" key="2">
    <source>
        <dbReference type="SMART" id="SM00470"/>
    </source>
</evidence>
<accession>A0A7K1TL10</accession>
<evidence type="ECO:0000313" key="4">
    <source>
        <dbReference type="Proteomes" id="UP000441336"/>
    </source>
</evidence>
<dbReference type="InterPro" id="IPR041468">
    <property type="entry name" value="HTH_ParB/Spo0J"/>
</dbReference>
<organism evidence="3 4">
    <name type="scientific">Hymenobacter ginkgonis</name>
    <dbReference type="NCBI Taxonomy" id="2682976"/>
    <lineage>
        <taxon>Bacteria</taxon>
        <taxon>Pseudomonadati</taxon>
        <taxon>Bacteroidota</taxon>
        <taxon>Cytophagia</taxon>
        <taxon>Cytophagales</taxon>
        <taxon>Hymenobacteraceae</taxon>
        <taxon>Hymenobacter</taxon>
    </lineage>
</organism>
<dbReference type="SUPFAM" id="SSF109709">
    <property type="entry name" value="KorB DNA-binding domain-like"/>
    <property type="match status" value="1"/>
</dbReference>
<dbReference type="PANTHER" id="PTHR33375:SF7">
    <property type="entry name" value="CHROMOSOME 2-PARTITIONING PROTEIN PARB-RELATED"/>
    <property type="match status" value="1"/>
</dbReference>
<dbReference type="InterPro" id="IPR004437">
    <property type="entry name" value="ParB/RepB/Spo0J"/>
</dbReference>
<comment type="similarity">
    <text evidence="1">Belongs to the ParB family.</text>
</comment>
<proteinExistence type="inferred from homology"/>
<keyword evidence="4" id="KW-1185">Reference proteome</keyword>
<evidence type="ECO:0000313" key="3">
    <source>
        <dbReference type="EMBL" id="MVN79108.1"/>
    </source>
</evidence>
<dbReference type="InterPro" id="IPR003115">
    <property type="entry name" value="ParB_N"/>
</dbReference>
<comment type="caution">
    <text evidence="3">The sequence shown here is derived from an EMBL/GenBank/DDBJ whole genome shotgun (WGS) entry which is preliminary data.</text>
</comment>
<protein>
    <submittedName>
        <fullName evidence="3">ParB/RepB/Spo0J family partition protein</fullName>
    </submittedName>
</protein>
<dbReference type="InterPro" id="IPR036086">
    <property type="entry name" value="ParB/Sulfiredoxin_sf"/>
</dbReference>
<dbReference type="SUPFAM" id="SSF110849">
    <property type="entry name" value="ParB/Sulfiredoxin"/>
    <property type="match status" value="1"/>
</dbReference>
<evidence type="ECO:0000256" key="1">
    <source>
        <dbReference type="ARBA" id="ARBA00006295"/>
    </source>
</evidence>
<dbReference type="GO" id="GO:0007059">
    <property type="term" value="P:chromosome segregation"/>
    <property type="evidence" value="ECO:0007669"/>
    <property type="project" value="TreeGrafter"/>
</dbReference>
<dbReference type="AlphaFoldDB" id="A0A7K1TL10"/>
<dbReference type="NCBIfam" id="TIGR00180">
    <property type="entry name" value="parB_part"/>
    <property type="match status" value="1"/>
</dbReference>
<dbReference type="Pfam" id="PF17762">
    <property type="entry name" value="HTH_ParB"/>
    <property type="match status" value="1"/>
</dbReference>
<name>A0A7K1TL10_9BACT</name>
<feature type="domain" description="ParB-like N-terminal" evidence="2">
    <location>
        <begin position="25"/>
        <end position="118"/>
    </location>
</feature>
<dbReference type="Proteomes" id="UP000441336">
    <property type="component" value="Unassembled WGS sequence"/>
</dbReference>
<gene>
    <name evidence="3" type="ORF">GO988_22480</name>
</gene>
<dbReference type="PANTHER" id="PTHR33375">
    <property type="entry name" value="CHROMOSOME-PARTITIONING PROTEIN PARB-RELATED"/>
    <property type="match status" value="1"/>
</dbReference>
<dbReference type="GO" id="GO:0005694">
    <property type="term" value="C:chromosome"/>
    <property type="evidence" value="ECO:0007669"/>
    <property type="project" value="TreeGrafter"/>
</dbReference>
<dbReference type="EMBL" id="WQKZ01000009">
    <property type="protein sequence ID" value="MVN79108.1"/>
    <property type="molecule type" value="Genomic_DNA"/>
</dbReference>
<dbReference type="SMART" id="SM00470">
    <property type="entry name" value="ParB"/>
    <property type="match status" value="1"/>
</dbReference>